<dbReference type="EMBL" id="JBJUIK010000002">
    <property type="protein sequence ID" value="KAL3534524.1"/>
    <property type="molecule type" value="Genomic_DNA"/>
</dbReference>
<gene>
    <name evidence="1" type="ORF">ACH5RR_002985</name>
</gene>
<evidence type="ECO:0000313" key="2">
    <source>
        <dbReference type="Proteomes" id="UP001630127"/>
    </source>
</evidence>
<proteinExistence type="predicted"/>
<reference evidence="1 2" key="1">
    <citation type="submission" date="2024-11" db="EMBL/GenBank/DDBJ databases">
        <title>A near-complete genome assembly of Cinchona calisaya.</title>
        <authorList>
            <person name="Lian D.C."/>
            <person name="Zhao X.W."/>
            <person name="Wei L."/>
        </authorList>
    </citation>
    <scope>NUCLEOTIDE SEQUENCE [LARGE SCALE GENOMIC DNA]</scope>
    <source>
        <tissue evidence="1">Nenye</tissue>
    </source>
</reference>
<sequence>MITVKQFLNAWWLQASDFTLLWILSRLLPSLICYEIWKARCSSYFEGKTSSATTIIVAVKSMLIFISLAFPILEDRGEDICILLDINLHISQEMRIVSLISWKAPPPTYVKLNIDGVSRGNPGLMAERGAVKNAVGTLLHHFHHFILVVKLTFMQADGYSRGVTTMQQVALA</sequence>
<name>A0ABD3ATI8_9GENT</name>
<dbReference type="Proteomes" id="UP001630127">
    <property type="component" value="Unassembled WGS sequence"/>
</dbReference>
<dbReference type="AlphaFoldDB" id="A0ABD3ATI8"/>
<keyword evidence="2" id="KW-1185">Reference proteome</keyword>
<protein>
    <submittedName>
        <fullName evidence="1">Uncharacterized protein</fullName>
    </submittedName>
</protein>
<organism evidence="1 2">
    <name type="scientific">Cinchona calisaya</name>
    <dbReference type="NCBI Taxonomy" id="153742"/>
    <lineage>
        <taxon>Eukaryota</taxon>
        <taxon>Viridiplantae</taxon>
        <taxon>Streptophyta</taxon>
        <taxon>Embryophyta</taxon>
        <taxon>Tracheophyta</taxon>
        <taxon>Spermatophyta</taxon>
        <taxon>Magnoliopsida</taxon>
        <taxon>eudicotyledons</taxon>
        <taxon>Gunneridae</taxon>
        <taxon>Pentapetalae</taxon>
        <taxon>asterids</taxon>
        <taxon>lamiids</taxon>
        <taxon>Gentianales</taxon>
        <taxon>Rubiaceae</taxon>
        <taxon>Cinchonoideae</taxon>
        <taxon>Cinchoneae</taxon>
        <taxon>Cinchona</taxon>
    </lineage>
</organism>
<evidence type="ECO:0000313" key="1">
    <source>
        <dbReference type="EMBL" id="KAL3534524.1"/>
    </source>
</evidence>
<comment type="caution">
    <text evidence="1">The sequence shown here is derived from an EMBL/GenBank/DDBJ whole genome shotgun (WGS) entry which is preliminary data.</text>
</comment>
<accession>A0ABD3ATI8</accession>